<proteinExistence type="predicted"/>
<feature type="transmembrane region" description="Helical" evidence="6">
    <location>
        <begin position="305"/>
        <end position="329"/>
    </location>
</feature>
<dbReference type="GO" id="GO:0034755">
    <property type="term" value="P:iron ion transmembrane transport"/>
    <property type="evidence" value="ECO:0007669"/>
    <property type="project" value="TreeGrafter"/>
</dbReference>
<feature type="compositionally biased region" description="Basic and acidic residues" evidence="5">
    <location>
        <begin position="58"/>
        <end position="70"/>
    </location>
</feature>
<keyword evidence="2 6" id="KW-0812">Transmembrane</keyword>
<feature type="region of interest" description="Disordered" evidence="5">
    <location>
        <begin position="1"/>
        <end position="95"/>
    </location>
</feature>
<evidence type="ECO:0000313" key="7">
    <source>
        <dbReference type="EMBL" id="KZP00915.1"/>
    </source>
</evidence>
<feature type="transmembrane region" description="Helical" evidence="6">
    <location>
        <begin position="531"/>
        <end position="554"/>
    </location>
</feature>
<organism evidence="7 8">
    <name type="scientific">Calocera viscosa (strain TUFC12733)</name>
    <dbReference type="NCBI Taxonomy" id="1330018"/>
    <lineage>
        <taxon>Eukaryota</taxon>
        <taxon>Fungi</taxon>
        <taxon>Dikarya</taxon>
        <taxon>Basidiomycota</taxon>
        <taxon>Agaricomycotina</taxon>
        <taxon>Dacrymycetes</taxon>
        <taxon>Dacrymycetales</taxon>
        <taxon>Dacrymycetaceae</taxon>
        <taxon>Calocera</taxon>
    </lineage>
</organism>
<comment type="subcellular location">
    <subcellularLocation>
        <location evidence="1">Membrane</location>
        <topology evidence="1">Multi-pass membrane protein</topology>
    </subcellularLocation>
</comment>
<dbReference type="GO" id="GO:0005384">
    <property type="term" value="F:manganese ion transmembrane transporter activity"/>
    <property type="evidence" value="ECO:0007669"/>
    <property type="project" value="TreeGrafter"/>
</dbReference>
<accession>A0A167RHL0</accession>
<feature type="transmembrane region" description="Helical" evidence="6">
    <location>
        <begin position="419"/>
        <end position="441"/>
    </location>
</feature>
<feature type="region of interest" description="Disordered" evidence="5">
    <location>
        <begin position="564"/>
        <end position="612"/>
    </location>
</feature>
<evidence type="ECO:0000256" key="2">
    <source>
        <dbReference type="ARBA" id="ARBA00022692"/>
    </source>
</evidence>
<dbReference type="STRING" id="1330018.A0A167RHL0"/>
<protein>
    <submittedName>
        <fullName evidence="7">Natural resistance-associated macrophage protein</fullName>
    </submittedName>
</protein>
<dbReference type="GO" id="GO:0005886">
    <property type="term" value="C:plasma membrane"/>
    <property type="evidence" value="ECO:0007669"/>
    <property type="project" value="TreeGrafter"/>
</dbReference>
<dbReference type="Proteomes" id="UP000076738">
    <property type="component" value="Unassembled WGS sequence"/>
</dbReference>
<dbReference type="AlphaFoldDB" id="A0A167RHL0"/>
<feature type="transmembrane region" description="Helical" evidence="6">
    <location>
        <begin position="461"/>
        <end position="486"/>
    </location>
</feature>
<evidence type="ECO:0000256" key="6">
    <source>
        <dbReference type="SAM" id="Phobius"/>
    </source>
</evidence>
<feature type="transmembrane region" description="Helical" evidence="6">
    <location>
        <begin position="628"/>
        <end position="646"/>
    </location>
</feature>
<dbReference type="OrthoDB" id="409173at2759"/>
<feature type="transmembrane region" description="Helical" evidence="6">
    <location>
        <begin position="141"/>
        <end position="165"/>
    </location>
</feature>
<dbReference type="InterPro" id="IPR001046">
    <property type="entry name" value="NRAMP_fam"/>
</dbReference>
<evidence type="ECO:0000256" key="1">
    <source>
        <dbReference type="ARBA" id="ARBA00004141"/>
    </source>
</evidence>
<dbReference type="NCBIfam" id="NF037982">
    <property type="entry name" value="Nramp_1"/>
    <property type="match status" value="1"/>
</dbReference>
<dbReference type="PRINTS" id="PR00447">
    <property type="entry name" value="NATRESASSCMP"/>
</dbReference>
<name>A0A167RHL0_CALVF</name>
<evidence type="ECO:0000256" key="4">
    <source>
        <dbReference type="ARBA" id="ARBA00023136"/>
    </source>
</evidence>
<dbReference type="EMBL" id="KV417268">
    <property type="protein sequence ID" value="KZP00915.1"/>
    <property type="molecule type" value="Genomic_DNA"/>
</dbReference>
<dbReference type="NCBIfam" id="TIGR01197">
    <property type="entry name" value="nramp"/>
    <property type="match status" value="1"/>
</dbReference>
<dbReference type="GO" id="GO:0030026">
    <property type="term" value="P:intracellular manganese ion homeostasis"/>
    <property type="evidence" value="ECO:0007669"/>
    <property type="project" value="TreeGrafter"/>
</dbReference>
<feature type="transmembrane region" description="Helical" evidence="6">
    <location>
        <begin position="186"/>
        <end position="206"/>
    </location>
</feature>
<dbReference type="PANTHER" id="PTHR11706:SF101">
    <property type="entry name" value="MANGANESE TRANSPORTER SMF1"/>
    <property type="match status" value="1"/>
</dbReference>
<sequence length="654" mass="68758">MNLAHLSPRDRRAGIAAARAVLAPSKRDRQHQHHQQQQDSPELEYDTPTPSGGADDPDAPKAPDIPRESDSDTGGGGGGRGPNAPDSLPESTPPRVPGKLAAVFRKIGHHCAYHIGPGIIASVAYFDPGNWTVDLQAGSTYGYSLLFIVLIAGLGAVLLQVLACRMGVVTGLDLAQHCRRLLYPRALTRWAVLYPLYALAESAIVFTDLAELLGSAIALNLIFPTLPLWAGVLITSADVLIILALWRPGPAGSISKAGRAFEAGIILLCLTVLGCFIVLLVRVGPNWGEAFKGFIPNGAVFEPNGLYISIGILGATVMPHAIFLGSALATQSRAPAHLAQPLPVSNSPIALPALLPLVSTASHPESPKSSLARPSLPARIKGLFIWDPHMEPSPWRGNNGSTFVHAHLGHATADIVCSLLLLALVINAAILILGGTAFYYPSGPTPNADIFSAHALLGQKLGAPVAFLFAFALLCSGQSASVTATMAGQVVSEGFLEWRISPFLRRLITRLIGLVPSTIVAVSAGRAGIDTLLVASQVALSICLPGVIFPLLWITSGRKGRMEVLADEPTPEPALQAAQAPHSPEAPPSPAPSAQHEALPAPAGEQEQESQRSAIKVTNYANHWTGNVLGWLLFVVICLANAYVIVELAMGNSG</sequence>
<feature type="transmembrane region" description="Helical" evidence="6">
    <location>
        <begin position="226"/>
        <end position="245"/>
    </location>
</feature>
<gene>
    <name evidence="7" type="ORF">CALVIDRAFT_560220</name>
</gene>
<reference evidence="7 8" key="1">
    <citation type="journal article" date="2016" name="Mol. Biol. Evol.">
        <title>Comparative Genomics of Early-Diverging Mushroom-Forming Fungi Provides Insights into the Origins of Lignocellulose Decay Capabilities.</title>
        <authorList>
            <person name="Nagy L.G."/>
            <person name="Riley R."/>
            <person name="Tritt A."/>
            <person name="Adam C."/>
            <person name="Daum C."/>
            <person name="Floudas D."/>
            <person name="Sun H."/>
            <person name="Yadav J.S."/>
            <person name="Pangilinan J."/>
            <person name="Larsson K.H."/>
            <person name="Matsuura K."/>
            <person name="Barry K."/>
            <person name="Labutti K."/>
            <person name="Kuo R."/>
            <person name="Ohm R.A."/>
            <person name="Bhattacharya S.S."/>
            <person name="Shirouzu T."/>
            <person name="Yoshinaga Y."/>
            <person name="Martin F.M."/>
            <person name="Grigoriev I.V."/>
            <person name="Hibbett D.S."/>
        </authorList>
    </citation>
    <scope>NUCLEOTIDE SEQUENCE [LARGE SCALE GENOMIC DNA]</scope>
    <source>
        <strain evidence="7 8">TUFC12733</strain>
    </source>
</reference>
<evidence type="ECO:0000256" key="3">
    <source>
        <dbReference type="ARBA" id="ARBA00022989"/>
    </source>
</evidence>
<dbReference type="Pfam" id="PF01566">
    <property type="entry name" value="Nramp"/>
    <property type="match status" value="2"/>
</dbReference>
<keyword evidence="3 6" id="KW-1133">Transmembrane helix</keyword>
<feature type="transmembrane region" description="Helical" evidence="6">
    <location>
        <begin position="265"/>
        <end position="285"/>
    </location>
</feature>
<feature type="compositionally biased region" description="Low complexity" evidence="5">
    <location>
        <begin position="14"/>
        <end position="23"/>
    </location>
</feature>
<evidence type="ECO:0000256" key="5">
    <source>
        <dbReference type="SAM" id="MobiDB-lite"/>
    </source>
</evidence>
<evidence type="ECO:0000313" key="8">
    <source>
        <dbReference type="Proteomes" id="UP000076738"/>
    </source>
</evidence>
<keyword evidence="4 6" id="KW-0472">Membrane</keyword>
<dbReference type="PANTHER" id="PTHR11706">
    <property type="entry name" value="SOLUTE CARRIER PROTEIN FAMILY 11 MEMBER"/>
    <property type="match status" value="1"/>
</dbReference>
<feature type="transmembrane region" description="Helical" evidence="6">
    <location>
        <begin position="507"/>
        <end position="525"/>
    </location>
</feature>
<dbReference type="GO" id="GO:0015086">
    <property type="term" value="F:cadmium ion transmembrane transporter activity"/>
    <property type="evidence" value="ECO:0007669"/>
    <property type="project" value="TreeGrafter"/>
</dbReference>
<keyword evidence="8" id="KW-1185">Reference proteome</keyword>